<evidence type="ECO:0000256" key="2">
    <source>
        <dbReference type="ARBA" id="ARBA00022729"/>
    </source>
</evidence>
<dbReference type="EMBL" id="CP123504">
    <property type="protein sequence ID" value="WGM03095.1"/>
    <property type="molecule type" value="Genomic_DNA"/>
</dbReference>
<dbReference type="InterPro" id="IPR014004">
    <property type="entry name" value="Transpt-assoc_nodulatn_dom_bac"/>
</dbReference>
<dbReference type="PROSITE" id="PS51257">
    <property type="entry name" value="PROKAR_LIPOPROTEIN"/>
    <property type="match status" value="1"/>
</dbReference>
<sequence length="104" mass="11150">MKYLKSMTALCTVLFMALFLSACAPTAKTEGTGGYIDDTVITTKVKTALLAEKNLKSTQINVETFKGRVQLSGFVSSRADAQRAVQVTQGVAGVQSVIDSMKIR</sequence>
<evidence type="ECO:0000313" key="9">
    <source>
        <dbReference type="EMBL" id="WGM03095.1"/>
    </source>
</evidence>
<dbReference type="SMART" id="SM00749">
    <property type="entry name" value="BON"/>
    <property type="match status" value="1"/>
</dbReference>
<keyword evidence="4" id="KW-0574">Periplasm</keyword>
<accession>A0AA95K6V4</accession>
<dbReference type="Gene3D" id="3.30.1340.30">
    <property type="match status" value="1"/>
</dbReference>
<name>A0AA95K6V4_9GAMM</name>
<feature type="domain" description="BON" evidence="7">
    <location>
        <begin position="37"/>
        <end position="104"/>
    </location>
</feature>
<organism evidence="8 10">
    <name type="scientific">Arsenophonus nasoniae</name>
    <name type="common">son-killer infecting Nasonia vitripennis</name>
    <dbReference type="NCBI Taxonomy" id="638"/>
    <lineage>
        <taxon>Bacteria</taxon>
        <taxon>Pseudomonadati</taxon>
        <taxon>Pseudomonadota</taxon>
        <taxon>Gammaproteobacteria</taxon>
        <taxon>Enterobacterales</taxon>
        <taxon>Morganellaceae</taxon>
        <taxon>Arsenophonus</taxon>
    </lineage>
</organism>
<evidence type="ECO:0000256" key="3">
    <source>
        <dbReference type="ARBA" id="ARBA00022737"/>
    </source>
</evidence>
<keyword evidence="2 6" id="KW-0732">Signal</keyword>
<dbReference type="PANTHER" id="PTHR34606">
    <property type="entry name" value="BON DOMAIN-CONTAINING PROTEIN"/>
    <property type="match status" value="1"/>
</dbReference>
<dbReference type="PANTHER" id="PTHR34606:SF16">
    <property type="entry name" value="BON DOMAIN-CONTAINING PROTEIN"/>
    <property type="match status" value="1"/>
</dbReference>
<protein>
    <recommendedName>
        <fullName evidence="5">Osmotically-inducible protein Y</fullName>
    </recommendedName>
</protein>
<evidence type="ECO:0000256" key="6">
    <source>
        <dbReference type="SAM" id="SignalP"/>
    </source>
</evidence>
<evidence type="ECO:0000256" key="5">
    <source>
        <dbReference type="ARBA" id="ARBA00070588"/>
    </source>
</evidence>
<keyword evidence="3" id="KW-0677">Repeat</keyword>
<dbReference type="GO" id="GO:0042597">
    <property type="term" value="C:periplasmic space"/>
    <property type="evidence" value="ECO:0007669"/>
    <property type="project" value="UniProtKB-SubCell"/>
</dbReference>
<dbReference type="RefSeq" id="WP_180559927.1">
    <property type="nucleotide sequence ID" value="NZ_CP123498.1"/>
</dbReference>
<evidence type="ECO:0000256" key="1">
    <source>
        <dbReference type="ARBA" id="ARBA00004418"/>
    </source>
</evidence>
<dbReference type="PROSITE" id="PS50914">
    <property type="entry name" value="BON"/>
    <property type="match status" value="1"/>
</dbReference>
<evidence type="ECO:0000313" key="10">
    <source>
        <dbReference type="Proteomes" id="UP001177597"/>
    </source>
</evidence>
<evidence type="ECO:0000259" key="7">
    <source>
        <dbReference type="PROSITE" id="PS50914"/>
    </source>
</evidence>
<dbReference type="InterPro" id="IPR051686">
    <property type="entry name" value="Lipoprotein_DolP"/>
</dbReference>
<dbReference type="InterPro" id="IPR007055">
    <property type="entry name" value="BON_dom"/>
</dbReference>
<dbReference type="Pfam" id="PF04972">
    <property type="entry name" value="BON"/>
    <property type="match status" value="1"/>
</dbReference>
<dbReference type="Proteomes" id="UP001177595">
    <property type="component" value="Chromosome"/>
</dbReference>
<dbReference type="EMBL" id="CP123498">
    <property type="protein sequence ID" value="WGL94292.1"/>
    <property type="molecule type" value="Genomic_DNA"/>
</dbReference>
<dbReference type="AlphaFoldDB" id="A0AA95K6V4"/>
<dbReference type="Proteomes" id="UP001177597">
    <property type="component" value="Chromosome"/>
</dbReference>
<feature type="signal peptide" evidence="6">
    <location>
        <begin position="1"/>
        <end position="24"/>
    </location>
</feature>
<gene>
    <name evidence="8" type="ORF">QE207_11125</name>
    <name evidence="9" type="ORF">QE210_08560</name>
</gene>
<evidence type="ECO:0000256" key="4">
    <source>
        <dbReference type="ARBA" id="ARBA00022764"/>
    </source>
</evidence>
<reference evidence="8" key="1">
    <citation type="submission" date="2023-04" db="EMBL/GenBank/DDBJ databases">
        <title>Genome dynamics across the evolutionary transition to endosymbiosis.</title>
        <authorList>
            <person name="Siozios S."/>
            <person name="Nadal-Jimenez P."/>
            <person name="Azagi T."/>
            <person name="Sprong H."/>
            <person name="Frost C.L."/>
            <person name="Parratt S.R."/>
            <person name="Taylor G."/>
            <person name="Brettell L."/>
            <person name="Lew K.C."/>
            <person name="Croft L."/>
            <person name="King K.C."/>
            <person name="Brockhurst M.A."/>
            <person name="Hypsa V."/>
            <person name="Novakova E."/>
            <person name="Darby A.C."/>
            <person name="Hurst G.D.D."/>
        </authorList>
    </citation>
    <scope>NUCLEOTIDE SEQUENCE</scope>
    <source>
        <strain evidence="8">AIh</strain>
        <strain evidence="9">APv</strain>
    </source>
</reference>
<proteinExistence type="predicted"/>
<comment type="subcellular location">
    <subcellularLocation>
        <location evidence="1">Periplasm</location>
    </subcellularLocation>
</comment>
<feature type="chain" id="PRO_5041590708" description="Osmotically-inducible protein Y" evidence="6">
    <location>
        <begin position="25"/>
        <end position="104"/>
    </location>
</feature>
<evidence type="ECO:0000313" key="8">
    <source>
        <dbReference type="EMBL" id="WGL94292.1"/>
    </source>
</evidence>
<dbReference type="FunFam" id="3.30.1340.30:FF:000001">
    <property type="entry name" value="Molecular chaperone OsmY"/>
    <property type="match status" value="1"/>
</dbReference>